<accession>A0A7S4QKB8</accession>
<dbReference type="InterPro" id="IPR052846">
    <property type="entry name" value="ECM-enzyme_regulator"/>
</dbReference>
<proteinExistence type="predicted"/>
<sequence>MKISLPKLALSSALLCTLPRSSIGSILFDDVTSGTTGVETSVGCILHEVEPLIVTDDHVVVDENEVGHDPIRICERDATEEGAPGIMYDLEGVGNDFFADVEFGVTHVVFSKATVYEPDEANHSGGKIIVDPASTRTKSGEEATTRRLRGGMVDESEERRRRLSPKEGVTDLLVLYGIPGDCRGGPDYNTTSGNLCNIRTPSFYADSLFGTNGDLKTVASQFNACSKGKLQYVPACSDASSAECAQLDSNVLFANGVLEVKIDNNVIGMASGSAVNLVTTAANSILNPIGLSVTSFKQHMVILPDSVSWGGAAAWAYRPGTQSAFRSSYADHMGVQVHEFGHNVGLLHSGYGTGSYNDHSCMQGNPSYGNNGPEVCWNGPNSYTLGWYKDYHKDFDPVNSNDPFHGRLVGVGDWADDEAVVGTHYVVVKISQSGSNDLFVMYNRVEGPTKGVNFFKNEVMVVEGGTDGRQTWLQSHIPAGGEYAIENFSGQSRTLVIKNCRQEAGAPDYSEVYIALDDGTGVECPAECTDDDSCDDNDMCTVNTCSAELGICTFTDLVCDDGDACTDDVCDPITGCSHTKSTCDDGDVCTVDSCVAEVGCSHESIPNCAVMETGQVELTDTIDLGVKAQIEFTHTYNDPVVVAFINTRNGDASVSPRVKDVTSTGCTIYMQEPDHQNHSPETVSYIVAEKGRWELSGGLTFEAGSHSTDRARGKGMNFEGDPISFSASFQKNPAVLHTLNTNANVDWMTSLATSVTTGGFQIAQEYAETSTLNDAVTIATETIGWIAFETGFGMIGENLFIIGHYDDGVSNGVGQTQFIINLFGYENPPDIVVAVIGENGRDGSWARGSGTYSSTNQGVYAEEDQRSDVERGHASEPFAWAAFERNTDIILVSQQPSNSPSVAPSSVPSLSASPTGTPVFVGETGRILVSNTIDENVQVEVVFRNAYTNPVVVPFINTRNGVESVSPRVKDVTNTGCTIFMQEPDYQGHSPETVSYFVVEAGSHVLRGGLVVEAGTMSTTKIHRSTHSFDGDSVLFSESFDETPAVLHGLVTHNTNKFMASFVASVTVDGFTGGMEAGRSNANSIGETFAWIAFSTGSGSTAGSPFKITTGSDGIADGVDNESPHIVGFSFMGTPDVVASLFNPAGRDGSWARGAGPYSATQQAIYAEEDEVGDSERYHVDELFAVAAFQADTNFVLSN</sequence>
<reference evidence="4" key="1">
    <citation type="submission" date="2021-01" db="EMBL/GenBank/DDBJ databases">
        <authorList>
            <person name="Corre E."/>
            <person name="Pelletier E."/>
            <person name="Niang G."/>
            <person name="Scheremetjew M."/>
            <person name="Finn R."/>
            <person name="Kale V."/>
            <person name="Holt S."/>
            <person name="Cochrane G."/>
            <person name="Meng A."/>
            <person name="Brown T."/>
            <person name="Cohen L."/>
        </authorList>
    </citation>
    <scope>NUCLEOTIDE SEQUENCE</scope>
    <source>
        <strain evidence="4">GSO104</strain>
    </source>
</reference>
<feature type="region of interest" description="Disordered" evidence="1">
    <location>
        <begin position="126"/>
        <end position="164"/>
    </location>
</feature>
<name>A0A7S4QKB8_9STRA</name>
<feature type="domain" description="Peptidase M11 gametolysin" evidence="3">
    <location>
        <begin position="208"/>
        <end position="390"/>
    </location>
</feature>
<dbReference type="PANTHER" id="PTHR31797">
    <property type="entry name" value="EXTRACELLULAR MATRIX PROTEIN A-RELATED"/>
    <property type="match status" value="1"/>
</dbReference>
<protein>
    <recommendedName>
        <fullName evidence="3">Peptidase M11 gametolysin domain-containing protein</fullName>
    </recommendedName>
</protein>
<dbReference type="PANTHER" id="PTHR31797:SF6">
    <property type="entry name" value="CHITIN-BINDING TYPE-2 DOMAIN-CONTAINING PROTEIN"/>
    <property type="match status" value="1"/>
</dbReference>
<dbReference type="AlphaFoldDB" id="A0A7S4QKB8"/>
<feature type="signal peptide" evidence="2">
    <location>
        <begin position="1"/>
        <end position="24"/>
    </location>
</feature>
<evidence type="ECO:0000256" key="1">
    <source>
        <dbReference type="SAM" id="MobiDB-lite"/>
    </source>
</evidence>
<dbReference type="InterPro" id="IPR001673">
    <property type="entry name" value="S_mold_repeat"/>
</dbReference>
<dbReference type="SUPFAM" id="SSF55486">
    <property type="entry name" value="Metalloproteases ('zincins'), catalytic domain"/>
    <property type="match status" value="1"/>
</dbReference>
<organism evidence="4">
    <name type="scientific">Ditylum brightwellii</name>
    <dbReference type="NCBI Taxonomy" id="49249"/>
    <lineage>
        <taxon>Eukaryota</taxon>
        <taxon>Sar</taxon>
        <taxon>Stramenopiles</taxon>
        <taxon>Ochrophyta</taxon>
        <taxon>Bacillariophyta</taxon>
        <taxon>Mediophyceae</taxon>
        <taxon>Lithodesmiophycidae</taxon>
        <taxon>Lithodesmiales</taxon>
        <taxon>Lithodesmiaceae</taxon>
        <taxon>Ditylum</taxon>
    </lineage>
</organism>
<dbReference type="Pfam" id="PF05548">
    <property type="entry name" value="Peptidase_M11"/>
    <property type="match status" value="1"/>
</dbReference>
<feature type="region of interest" description="Disordered" evidence="1">
    <location>
        <begin position="895"/>
        <end position="914"/>
    </location>
</feature>
<keyword evidence="2" id="KW-0732">Signal</keyword>
<evidence type="ECO:0000313" key="4">
    <source>
        <dbReference type="EMBL" id="CAE4586252.1"/>
    </source>
</evidence>
<dbReference type="EMBL" id="HBNS01005025">
    <property type="protein sequence ID" value="CAE4586252.1"/>
    <property type="molecule type" value="Transcribed_RNA"/>
</dbReference>
<evidence type="ECO:0000256" key="2">
    <source>
        <dbReference type="SAM" id="SignalP"/>
    </source>
</evidence>
<evidence type="ECO:0000259" key="3">
    <source>
        <dbReference type="Pfam" id="PF05548"/>
    </source>
</evidence>
<feature type="chain" id="PRO_5031393139" description="Peptidase M11 gametolysin domain-containing protein" evidence="2">
    <location>
        <begin position="25"/>
        <end position="1199"/>
    </location>
</feature>
<dbReference type="Pfam" id="PF00526">
    <property type="entry name" value="Dicty_CTDC"/>
    <property type="match status" value="3"/>
</dbReference>
<dbReference type="InterPro" id="IPR008752">
    <property type="entry name" value="Peptidase_M11"/>
</dbReference>
<gene>
    <name evidence="4" type="ORF">DBRI00130_LOCUS4078</name>
</gene>